<evidence type="ECO:0000256" key="14">
    <source>
        <dbReference type="SAM" id="Phobius"/>
    </source>
</evidence>
<dbReference type="EC" id="2.7.13.3" evidence="3"/>
<dbReference type="Gene3D" id="1.10.287.130">
    <property type="match status" value="1"/>
</dbReference>
<keyword evidence="12" id="KW-0902">Two-component regulatory system</keyword>
<dbReference type="SUPFAM" id="SSF47384">
    <property type="entry name" value="Homodimeric domain of signal transducing histidine kinase"/>
    <property type="match status" value="1"/>
</dbReference>
<dbReference type="GO" id="GO:0000155">
    <property type="term" value="F:phosphorelay sensor kinase activity"/>
    <property type="evidence" value="ECO:0007669"/>
    <property type="project" value="InterPro"/>
</dbReference>
<dbReference type="PROSITE" id="PS50109">
    <property type="entry name" value="HIS_KIN"/>
    <property type="match status" value="1"/>
</dbReference>
<evidence type="ECO:0000256" key="12">
    <source>
        <dbReference type="ARBA" id="ARBA00023012"/>
    </source>
</evidence>
<dbReference type="CDD" id="cd00082">
    <property type="entry name" value="HisKA"/>
    <property type="match status" value="1"/>
</dbReference>
<evidence type="ECO:0000256" key="3">
    <source>
        <dbReference type="ARBA" id="ARBA00012438"/>
    </source>
</evidence>
<dbReference type="Gene3D" id="6.10.340.10">
    <property type="match status" value="1"/>
</dbReference>
<comment type="caution">
    <text evidence="17">The sequence shown here is derived from an EMBL/GenBank/DDBJ whole genome shotgun (WGS) entry which is preliminary data.</text>
</comment>
<dbReference type="SUPFAM" id="SSF158472">
    <property type="entry name" value="HAMP domain-like"/>
    <property type="match status" value="1"/>
</dbReference>
<dbReference type="SMART" id="SM00387">
    <property type="entry name" value="HATPase_c"/>
    <property type="match status" value="1"/>
</dbReference>
<evidence type="ECO:0000256" key="2">
    <source>
        <dbReference type="ARBA" id="ARBA00004651"/>
    </source>
</evidence>
<keyword evidence="6" id="KW-0808">Transferase</keyword>
<organism evidence="17 18">
    <name type="scientific">Fontibacillus phaseoli</name>
    <dbReference type="NCBI Taxonomy" id="1416533"/>
    <lineage>
        <taxon>Bacteria</taxon>
        <taxon>Bacillati</taxon>
        <taxon>Bacillota</taxon>
        <taxon>Bacilli</taxon>
        <taxon>Bacillales</taxon>
        <taxon>Paenibacillaceae</taxon>
        <taxon>Fontibacillus</taxon>
    </lineage>
</organism>
<dbReference type="Pfam" id="PF00672">
    <property type="entry name" value="HAMP"/>
    <property type="match status" value="1"/>
</dbReference>
<keyword evidence="18" id="KW-1185">Reference proteome</keyword>
<evidence type="ECO:0000259" key="16">
    <source>
        <dbReference type="PROSITE" id="PS50885"/>
    </source>
</evidence>
<dbReference type="AlphaFoldDB" id="A0A369AW43"/>
<evidence type="ECO:0000313" key="18">
    <source>
        <dbReference type="Proteomes" id="UP000253090"/>
    </source>
</evidence>
<feature type="domain" description="HAMP" evidence="16">
    <location>
        <begin position="168"/>
        <end position="221"/>
    </location>
</feature>
<dbReference type="InterPro" id="IPR005467">
    <property type="entry name" value="His_kinase_dom"/>
</dbReference>
<dbReference type="FunFam" id="3.30.565.10:FF:000006">
    <property type="entry name" value="Sensor histidine kinase WalK"/>
    <property type="match status" value="1"/>
</dbReference>
<keyword evidence="8" id="KW-0547">Nucleotide-binding</keyword>
<keyword evidence="13 14" id="KW-0472">Membrane</keyword>
<dbReference type="InterPro" id="IPR036890">
    <property type="entry name" value="HATPase_C_sf"/>
</dbReference>
<evidence type="ECO:0000256" key="10">
    <source>
        <dbReference type="ARBA" id="ARBA00022840"/>
    </source>
</evidence>
<dbReference type="InterPro" id="IPR003661">
    <property type="entry name" value="HisK_dim/P_dom"/>
</dbReference>
<gene>
    <name evidence="17" type="ORF">DFP94_12127</name>
</gene>
<dbReference type="Gene3D" id="3.30.565.10">
    <property type="entry name" value="Histidine kinase-like ATPase, C-terminal domain"/>
    <property type="match status" value="1"/>
</dbReference>
<accession>A0A369AW43</accession>
<protein>
    <recommendedName>
        <fullName evidence="3">histidine kinase</fullName>
        <ecNumber evidence="3">2.7.13.3</ecNumber>
    </recommendedName>
</protein>
<dbReference type="SUPFAM" id="SSF55874">
    <property type="entry name" value="ATPase domain of HSP90 chaperone/DNA topoisomerase II/histidine kinase"/>
    <property type="match status" value="1"/>
</dbReference>
<keyword evidence="4" id="KW-1003">Cell membrane</keyword>
<dbReference type="Pfam" id="PF02518">
    <property type="entry name" value="HATPase_c"/>
    <property type="match status" value="1"/>
</dbReference>
<dbReference type="Pfam" id="PF00512">
    <property type="entry name" value="HisKA"/>
    <property type="match status" value="1"/>
</dbReference>
<dbReference type="PROSITE" id="PS51257">
    <property type="entry name" value="PROKAR_LIPOPROTEIN"/>
    <property type="match status" value="1"/>
</dbReference>
<keyword evidence="9 17" id="KW-0418">Kinase</keyword>
<dbReference type="EMBL" id="QPJW01000021">
    <property type="protein sequence ID" value="RCX13303.1"/>
    <property type="molecule type" value="Genomic_DNA"/>
</dbReference>
<dbReference type="SMART" id="SM00304">
    <property type="entry name" value="HAMP"/>
    <property type="match status" value="1"/>
</dbReference>
<dbReference type="InterPro" id="IPR036097">
    <property type="entry name" value="HisK_dim/P_sf"/>
</dbReference>
<sequence length="450" mass="49883">MNFTKKTMLLITAVIACILIVINSLVFVLYRDWSARSEQRLLQAQLNEVKQRITNVTFLPSLLHPGRGLKIFQPDLDSLESSLHKGQRLQLIDKHGDTLAKIDRGMSGEAVLKAEQKVSLPAYGTVTLEIAEDRGAYGASVRQVGTFLFLGTLLGIVLTGFSSYIIAKRTIAPVRQIAERVRGMDEGLLTERLELPKQRDEIYVLADTFNQLLERIHAGVERQKQFISDASHELKTPLSIIEGHAKLLIRWGKEKPEVLEESLGYILAETARIQLLSQQLLMEAELEERPVSVGQEWTDLAELLQQIVDQGGSLYPEVELAYDRSEGSYLVGVSPVFLQQVLQNIVINALKYTPEGGRVHITAFSGLGEIAVRVTDTGIGIPFEDQPRIFERFYRVDPSRNRSSGGTGLGLAIVKKIMDRIGGIISLESTPGLGTSVNMTFPKVIANPSI</sequence>
<dbReference type="PROSITE" id="PS50885">
    <property type="entry name" value="HAMP"/>
    <property type="match status" value="1"/>
</dbReference>
<evidence type="ECO:0000313" key="17">
    <source>
        <dbReference type="EMBL" id="RCX13303.1"/>
    </source>
</evidence>
<keyword evidence="5" id="KW-0597">Phosphoprotein</keyword>
<dbReference type="PANTHER" id="PTHR45436:SF5">
    <property type="entry name" value="SENSOR HISTIDINE KINASE TRCS"/>
    <property type="match status" value="1"/>
</dbReference>
<feature type="domain" description="Histidine kinase" evidence="15">
    <location>
        <begin position="229"/>
        <end position="445"/>
    </location>
</feature>
<dbReference type="CDD" id="cd00075">
    <property type="entry name" value="HATPase"/>
    <property type="match status" value="1"/>
</dbReference>
<evidence type="ECO:0000256" key="9">
    <source>
        <dbReference type="ARBA" id="ARBA00022777"/>
    </source>
</evidence>
<dbReference type="GO" id="GO:0005524">
    <property type="term" value="F:ATP binding"/>
    <property type="evidence" value="ECO:0007669"/>
    <property type="project" value="UniProtKB-KW"/>
</dbReference>
<evidence type="ECO:0000256" key="4">
    <source>
        <dbReference type="ARBA" id="ARBA00022475"/>
    </source>
</evidence>
<evidence type="ECO:0000256" key="1">
    <source>
        <dbReference type="ARBA" id="ARBA00000085"/>
    </source>
</evidence>
<evidence type="ECO:0000256" key="7">
    <source>
        <dbReference type="ARBA" id="ARBA00022692"/>
    </source>
</evidence>
<reference evidence="17 18" key="1">
    <citation type="submission" date="2018-07" db="EMBL/GenBank/DDBJ databases">
        <title>Genomic Encyclopedia of Type Strains, Phase III (KMG-III): the genomes of soil and plant-associated and newly described type strains.</title>
        <authorList>
            <person name="Whitman W."/>
        </authorList>
    </citation>
    <scope>NUCLEOTIDE SEQUENCE [LARGE SCALE GENOMIC DNA]</scope>
    <source>
        <strain evidence="17 18">CECT 8333</strain>
    </source>
</reference>
<evidence type="ECO:0000259" key="15">
    <source>
        <dbReference type="PROSITE" id="PS50109"/>
    </source>
</evidence>
<evidence type="ECO:0000256" key="11">
    <source>
        <dbReference type="ARBA" id="ARBA00022989"/>
    </source>
</evidence>
<evidence type="ECO:0000256" key="8">
    <source>
        <dbReference type="ARBA" id="ARBA00022741"/>
    </source>
</evidence>
<keyword evidence="11 14" id="KW-1133">Transmembrane helix</keyword>
<dbReference type="PRINTS" id="PR00344">
    <property type="entry name" value="BCTRLSENSOR"/>
</dbReference>
<dbReference type="CDD" id="cd06225">
    <property type="entry name" value="HAMP"/>
    <property type="match status" value="1"/>
</dbReference>
<dbReference type="GO" id="GO:0005886">
    <property type="term" value="C:plasma membrane"/>
    <property type="evidence" value="ECO:0007669"/>
    <property type="project" value="UniProtKB-SubCell"/>
</dbReference>
<comment type="catalytic activity">
    <reaction evidence="1">
        <text>ATP + protein L-histidine = ADP + protein N-phospho-L-histidine.</text>
        <dbReference type="EC" id="2.7.13.3"/>
    </reaction>
</comment>
<proteinExistence type="predicted"/>
<dbReference type="InterPro" id="IPR004358">
    <property type="entry name" value="Sig_transdc_His_kin-like_C"/>
</dbReference>
<name>A0A369AW43_9BACL</name>
<evidence type="ECO:0000256" key="6">
    <source>
        <dbReference type="ARBA" id="ARBA00022679"/>
    </source>
</evidence>
<dbReference type="RefSeq" id="WP_181873284.1">
    <property type="nucleotide sequence ID" value="NZ_QPJW01000021.1"/>
</dbReference>
<keyword evidence="10" id="KW-0067">ATP-binding</keyword>
<dbReference type="InterPro" id="IPR003660">
    <property type="entry name" value="HAMP_dom"/>
</dbReference>
<dbReference type="PANTHER" id="PTHR45436">
    <property type="entry name" value="SENSOR HISTIDINE KINASE YKOH"/>
    <property type="match status" value="1"/>
</dbReference>
<dbReference type="InterPro" id="IPR050428">
    <property type="entry name" value="TCS_sensor_his_kinase"/>
</dbReference>
<dbReference type="Proteomes" id="UP000253090">
    <property type="component" value="Unassembled WGS sequence"/>
</dbReference>
<evidence type="ECO:0000256" key="13">
    <source>
        <dbReference type="ARBA" id="ARBA00023136"/>
    </source>
</evidence>
<comment type="subcellular location">
    <subcellularLocation>
        <location evidence="2">Cell membrane</location>
        <topology evidence="2">Multi-pass membrane protein</topology>
    </subcellularLocation>
</comment>
<dbReference type="SMART" id="SM00388">
    <property type="entry name" value="HisKA"/>
    <property type="match status" value="1"/>
</dbReference>
<feature type="transmembrane region" description="Helical" evidence="14">
    <location>
        <begin position="147"/>
        <end position="167"/>
    </location>
</feature>
<dbReference type="InterPro" id="IPR003594">
    <property type="entry name" value="HATPase_dom"/>
</dbReference>
<evidence type="ECO:0000256" key="5">
    <source>
        <dbReference type="ARBA" id="ARBA00022553"/>
    </source>
</evidence>
<keyword evidence="7 14" id="KW-0812">Transmembrane</keyword>
<feature type="transmembrane region" description="Helical" evidence="14">
    <location>
        <begin position="7"/>
        <end position="30"/>
    </location>
</feature>